<dbReference type="SUPFAM" id="SSF47413">
    <property type="entry name" value="lambda repressor-like DNA-binding domains"/>
    <property type="match status" value="1"/>
</dbReference>
<feature type="domain" description="HTH cro/C1-type" evidence="1">
    <location>
        <begin position="7"/>
        <end position="45"/>
    </location>
</feature>
<protein>
    <submittedName>
        <fullName evidence="2">Helix-turn-helix</fullName>
    </submittedName>
</protein>
<sequence>MDLKADFKKKRKDLKLSQAALGKRMGRDRNHVSNIERGLTRLSAEDYLFLDKLYKERFPATVSAEM</sequence>
<reference evidence="2 3" key="1">
    <citation type="submission" date="2016-10" db="EMBL/GenBank/DDBJ databases">
        <authorList>
            <person name="de Groot N.N."/>
        </authorList>
    </citation>
    <scope>NUCLEOTIDE SEQUENCE [LARGE SCALE GENOMIC DNA]</scope>
    <source>
        <strain evidence="2 3">DSM 8423</strain>
    </source>
</reference>
<dbReference type="CDD" id="cd00093">
    <property type="entry name" value="HTH_XRE"/>
    <property type="match status" value="1"/>
</dbReference>
<evidence type="ECO:0000259" key="1">
    <source>
        <dbReference type="PROSITE" id="PS50943"/>
    </source>
</evidence>
<dbReference type="Proteomes" id="UP000198744">
    <property type="component" value="Unassembled WGS sequence"/>
</dbReference>
<dbReference type="GO" id="GO:0003677">
    <property type="term" value="F:DNA binding"/>
    <property type="evidence" value="ECO:0007669"/>
    <property type="project" value="InterPro"/>
</dbReference>
<accession>A0A1H7XG34</accession>
<evidence type="ECO:0000313" key="3">
    <source>
        <dbReference type="Proteomes" id="UP000198744"/>
    </source>
</evidence>
<dbReference type="RefSeq" id="WP_175476440.1">
    <property type="nucleotide sequence ID" value="NZ_FOBS01000010.1"/>
</dbReference>
<dbReference type="InterPro" id="IPR010982">
    <property type="entry name" value="Lambda_DNA-bd_dom_sf"/>
</dbReference>
<evidence type="ECO:0000313" key="2">
    <source>
        <dbReference type="EMBL" id="SEM32756.1"/>
    </source>
</evidence>
<keyword evidence="3" id="KW-1185">Reference proteome</keyword>
<dbReference type="PROSITE" id="PS50943">
    <property type="entry name" value="HTH_CROC1"/>
    <property type="match status" value="1"/>
</dbReference>
<dbReference type="AlphaFoldDB" id="A0A1H7XG34"/>
<proteinExistence type="predicted"/>
<name>A0A1H7XG34_9BACT</name>
<organism evidence="2 3">
    <name type="scientific">Syntrophus gentianae</name>
    <dbReference type="NCBI Taxonomy" id="43775"/>
    <lineage>
        <taxon>Bacteria</taxon>
        <taxon>Pseudomonadati</taxon>
        <taxon>Thermodesulfobacteriota</taxon>
        <taxon>Syntrophia</taxon>
        <taxon>Syntrophales</taxon>
        <taxon>Syntrophaceae</taxon>
        <taxon>Syntrophus</taxon>
    </lineage>
</organism>
<dbReference type="EMBL" id="FOBS01000010">
    <property type="protein sequence ID" value="SEM32756.1"/>
    <property type="molecule type" value="Genomic_DNA"/>
</dbReference>
<dbReference type="InterPro" id="IPR001387">
    <property type="entry name" value="Cro/C1-type_HTH"/>
</dbReference>
<dbReference type="Pfam" id="PF01381">
    <property type="entry name" value="HTH_3"/>
    <property type="match status" value="1"/>
</dbReference>
<gene>
    <name evidence="2" type="ORF">SAMN04489760_110104</name>
</gene>
<dbReference type="Gene3D" id="1.10.260.40">
    <property type="entry name" value="lambda repressor-like DNA-binding domains"/>
    <property type="match status" value="1"/>
</dbReference>